<evidence type="ECO:0000313" key="3">
    <source>
        <dbReference type="Proteomes" id="UP000317214"/>
    </source>
</evidence>
<dbReference type="Pfam" id="PF12146">
    <property type="entry name" value="Hydrolase_4"/>
    <property type="match status" value="1"/>
</dbReference>
<dbReference type="RefSeq" id="WP_141493194.1">
    <property type="nucleotide sequence ID" value="NZ_CP032485.1"/>
</dbReference>
<dbReference type="InterPro" id="IPR051044">
    <property type="entry name" value="MAG_DAG_Lipase"/>
</dbReference>
<dbReference type="GO" id="GO:0016787">
    <property type="term" value="F:hydrolase activity"/>
    <property type="evidence" value="ECO:0007669"/>
    <property type="project" value="UniProtKB-KW"/>
</dbReference>
<dbReference type="AlphaFoldDB" id="A0A4Y6V7I4"/>
<evidence type="ECO:0000259" key="1">
    <source>
        <dbReference type="Pfam" id="PF12146"/>
    </source>
</evidence>
<keyword evidence="3" id="KW-1185">Reference proteome</keyword>
<dbReference type="SUPFAM" id="SSF53474">
    <property type="entry name" value="alpha/beta-Hydrolases"/>
    <property type="match status" value="1"/>
</dbReference>
<sequence length="335" mass="36907">MISPFWRVSNRPYAILCYTLCLSACASHIQRPNLHLTAEETALIPPSLLLTASDHHSIPLRLYPSRQPVKALILALHGYGDSRDGWETIAPELNAEGITIIAPDQRGFGSTAERGHWSSTERMVEDAREIAHWVHVQYPKTSLYVMGSSMGGAVALLLTTRPDAPPIRGTILLAPAALDIGTPWRQILDGLDAIAPQKRLDGSSVPGTRVATDNMAAARRLYFDPLTMHYATIETLDGLTHLMRSAYYAAPHLTQPSLMIFGGRDQFVLPAYTTRLISRLPSTVRLDEIPSAHHLLERDKRDVARDIVSWIFTPDKMLPSGGDIAASLWKATSPP</sequence>
<dbReference type="InterPro" id="IPR022742">
    <property type="entry name" value="Hydrolase_4"/>
</dbReference>
<feature type="domain" description="Serine aminopeptidase S33" evidence="1">
    <location>
        <begin position="68"/>
        <end position="300"/>
    </location>
</feature>
<reference evidence="2 3" key="1">
    <citation type="submission" date="2018-09" db="EMBL/GenBank/DDBJ databases">
        <title>The complete genome sequence of Neokomagataea tanensis NBRC 106556(T).</title>
        <authorList>
            <person name="Chua K.-O."/>
            <person name="See-Too W.-S."/>
            <person name="Hong K.-W."/>
            <person name="Yin W.-F."/>
            <person name="Chan K.-G."/>
        </authorList>
    </citation>
    <scope>NUCLEOTIDE SEQUENCE [LARGE SCALE GENOMIC DNA]</scope>
    <source>
        <strain evidence="3">AH13 \ NBRC 106556</strain>
    </source>
</reference>
<proteinExistence type="predicted"/>
<dbReference type="InterPro" id="IPR029058">
    <property type="entry name" value="AB_hydrolase_fold"/>
</dbReference>
<dbReference type="Proteomes" id="UP000317214">
    <property type="component" value="Chromosome"/>
</dbReference>
<dbReference type="InterPro" id="IPR000073">
    <property type="entry name" value="AB_hydrolase_1"/>
</dbReference>
<gene>
    <name evidence="2" type="ORF">D5366_09120</name>
</gene>
<dbReference type="OrthoDB" id="9806902at2"/>
<keyword evidence="2" id="KW-0378">Hydrolase</keyword>
<dbReference type="EMBL" id="CP032485">
    <property type="protein sequence ID" value="QDH25344.1"/>
    <property type="molecule type" value="Genomic_DNA"/>
</dbReference>
<accession>A0A4Y6V7I4</accession>
<protein>
    <submittedName>
        <fullName evidence="2">Alpha/beta fold hydrolase</fullName>
    </submittedName>
</protein>
<dbReference type="PANTHER" id="PTHR11614">
    <property type="entry name" value="PHOSPHOLIPASE-RELATED"/>
    <property type="match status" value="1"/>
</dbReference>
<dbReference type="PRINTS" id="PR00111">
    <property type="entry name" value="ABHYDROLASE"/>
</dbReference>
<organism evidence="2 3">
    <name type="scientific">Neokomagataea tanensis</name>
    <dbReference type="NCBI Taxonomy" id="661191"/>
    <lineage>
        <taxon>Bacteria</taxon>
        <taxon>Pseudomonadati</taxon>
        <taxon>Pseudomonadota</taxon>
        <taxon>Alphaproteobacteria</taxon>
        <taxon>Acetobacterales</taxon>
        <taxon>Acetobacteraceae</taxon>
        <taxon>Neokomagataea</taxon>
    </lineage>
</organism>
<dbReference type="KEGG" id="ntn:D5366_09120"/>
<name>A0A4Y6V7I4_9PROT</name>
<dbReference type="Gene3D" id="3.40.50.1820">
    <property type="entry name" value="alpha/beta hydrolase"/>
    <property type="match status" value="1"/>
</dbReference>
<evidence type="ECO:0000313" key="2">
    <source>
        <dbReference type="EMBL" id="QDH25344.1"/>
    </source>
</evidence>